<dbReference type="Proteomes" id="UP000095286">
    <property type="component" value="Unplaced"/>
</dbReference>
<accession>A0AC35UGG0</accession>
<dbReference type="WBParaSite" id="RSKR_0001167700.1">
    <property type="protein sequence ID" value="RSKR_0001167700.1"/>
    <property type="gene ID" value="RSKR_0001167700"/>
</dbReference>
<organism evidence="1 2">
    <name type="scientific">Rhabditophanes sp. KR3021</name>
    <dbReference type="NCBI Taxonomy" id="114890"/>
    <lineage>
        <taxon>Eukaryota</taxon>
        <taxon>Metazoa</taxon>
        <taxon>Ecdysozoa</taxon>
        <taxon>Nematoda</taxon>
        <taxon>Chromadorea</taxon>
        <taxon>Rhabditida</taxon>
        <taxon>Tylenchina</taxon>
        <taxon>Panagrolaimomorpha</taxon>
        <taxon>Strongyloidoidea</taxon>
        <taxon>Alloionematidae</taxon>
        <taxon>Rhabditophanes</taxon>
    </lineage>
</organism>
<evidence type="ECO:0000313" key="2">
    <source>
        <dbReference type="WBParaSite" id="RSKR_0001167700.1"/>
    </source>
</evidence>
<evidence type="ECO:0000313" key="1">
    <source>
        <dbReference type="Proteomes" id="UP000095286"/>
    </source>
</evidence>
<proteinExistence type="predicted"/>
<name>A0AC35UGG0_9BILA</name>
<protein>
    <submittedName>
        <fullName evidence="2">TPM_phosphatase domain-containing protein</fullName>
    </submittedName>
</protein>
<sequence length="319" mass="34464">MKIFKAFIILATIAFIDIAFSQSGYTAENYPNPTRNEFKKCNMKSKSQICDVDQILPNDARYFLNHEAQKLEQTTQQDQMRDYCERKGISAGVAFAKVIGSGSLDDIKTVANDMLSKWSLDAQCQKQIIILIATDSKKMWIARGDSVPIYSNELTEIPKAESALLKKGDYKTAVSNILKNIGQNVLSKQSVSTDNIGGPQRPVVDPTPQGLLCCCGCLYCCCCRGKSETNPESGDPNGGQGNGGGSSGFGGFGRILQSVGIAQIINMVMPFIRNLMSGNRGNNAPATNPGYTPGAKFDDAPAKSYPNKKVTDTGGGVEW</sequence>
<reference evidence="2" key="1">
    <citation type="submission" date="2016-11" db="UniProtKB">
        <authorList>
            <consortium name="WormBaseParasite"/>
        </authorList>
    </citation>
    <scope>IDENTIFICATION</scope>
    <source>
        <strain evidence="2">KR3021</strain>
    </source>
</reference>